<feature type="region of interest" description="Disordered" evidence="1">
    <location>
        <begin position="787"/>
        <end position="843"/>
    </location>
</feature>
<feature type="compositionally biased region" description="Basic and acidic residues" evidence="1">
    <location>
        <begin position="168"/>
        <end position="181"/>
    </location>
</feature>
<feature type="compositionally biased region" description="Low complexity" evidence="1">
    <location>
        <begin position="549"/>
        <end position="561"/>
    </location>
</feature>
<feature type="region of interest" description="Disordered" evidence="1">
    <location>
        <begin position="888"/>
        <end position="909"/>
    </location>
</feature>
<feature type="compositionally biased region" description="Polar residues" evidence="1">
    <location>
        <begin position="753"/>
        <end position="764"/>
    </location>
</feature>
<feature type="compositionally biased region" description="Polar residues" evidence="1">
    <location>
        <begin position="655"/>
        <end position="678"/>
    </location>
</feature>
<evidence type="ECO:0000256" key="1">
    <source>
        <dbReference type="SAM" id="MobiDB-lite"/>
    </source>
</evidence>
<feature type="compositionally biased region" description="Low complexity" evidence="1">
    <location>
        <begin position="297"/>
        <end position="309"/>
    </location>
</feature>
<feature type="compositionally biased region" description="Polar residues" evidence="1">
    <location>
        <begin position="888"/>
        <end position="903"/>
    </location>
</feature>
<name>A0A1E3IFV4_9TREE</name>
<accession>A0A1E3IFV4</accession>
<feature type="region of interest" description="Disordered" evidence="1">
    <location>
        <begin position="240"/>
        <end position="630"/>
    </location>
</feature>
<feature type="compositionally biased region" description="Polar residues" evidence="1">
    <location>
        <begin position="800"/>
        <end position="822"/>
    </location>
</feature>
<keyword evidence="3" id="KW-1185">Reference proteome</keyword>
<feature type="region of interest" description="Disordered" evidence="1">
    <location>
        <begin position="149"/>
        <end position="197"/>
    </location>
</feature>
<feature type="compositionally biased region" description="Polar residues" evidence="1">
    <location>
        <begin position="444"/>
        <end position="453"/>
    </location>
</feature>
<proteinExistence type="predicted"/>
<feature type="compositionally biased region" description="Low complexity" evidence="1">
    <location>
        <begin position="380"/>
        <end position="394"/>
    </location>
</feature>
<feature type="compositionally biased region" description="Polar residues" evidence="1">
    <location>
        <begin position="1227"/>
        <end position="1245"/>
    </location>
</feature>
<feature type="compositionally biased region" description="Polar residues" evidence="1">
    <location>
        <begin position="697"/>
        <end position="713"/>
    </location>
</feature>
<reference evidence="2" key="2">
    <citation type="journal article" date="2022" name="Elife">
        <title>Obligate sexual reproduction of a homothallic fungus closely related to the Cryptococcus pathogenic species complex.</title>
        <authorList>
            <person name="Passer A.R."/>
            <person name="Clancey S.A."/>
            <person name="Shea T."/>
            <person name="David-Palma M."/>
            <person name="Averette A.F."/>
            <person name="Boekhout T."/>
            <person name="Porcel B.M."/>
            <person name="Nowrousian M."/>
            <person name="Cuomo C.A."/>
            <person name="Sun S."/>
            <person name="Heitman J."/>
            <person name="Coelho M.A."/>
        </authorList>
    </citation>
    <scope>NUCLEOTIDE SEQUENCE</scope>
    <source>
        <strain evidence="2">CBS 7841</strain>
    </source>
</reference>
<dbReference type="OrthoDB" id="3365519at2759"/>
<feature type="region of interest" description="Disordered" evidence="1">
    <location>
        <begin position="1212"/>
        <end position="1245"/>
    </location>
</feature>
<feature type="region of interest" description="Disordered" evidence="1">
    <location>
        <begin position="1276"/>
        <end position="1326"/>
    </location>
</feature>
<dbReference type="GeneID" id="91088534"/>
<organism evidence="2 3">
    <name type="scientific">Cryptococcus depauperatus CBS 7841</name>
    <dbReference type="NCBI Taxonomy" id="1295531"/>
    <lineage>
        <taxon>Eukaryota</taxon>
        <taxon>Fungi</taxon>
        <taxon>Dikarya</taxon>
        <taxon>Basidiomycota</taxon>
        <taxon>Agaricomycotina</taxon>
        <taxon>Tremellomycetes</taxon>
        <taxon>Tremellales</taxon>
        <taxon>Cryptococcaceae</taxon>
        <taxon>Cryptococcus</taxon>
    </lineage>
</organism>
<feature type="region of interest" description="Disordered" evidence="1">
    <location>
        <begin position="653"/>
        <end position="764"/>
    </location>
</feature>
<dbReference type="Proteomes" id="UP000094043">
    <property type="component" value="Chromosome 5"/>
</dbReference>
<evidence type="ECO:0000313" key="3">
    <source>
        <dbReference type="Proteomes" id="UP000094043"/>
    </source>
</evidence>
<gene>
    <name evidence="2" type="ORF">L203_104324</name>
</gene>
<feature type="compositionally biased region" description="Pro residues" evidence="1">
    <location>
        <begin position="1276"/>
        <end position="1287"/>
    </location>
</feature>
<reference evidence="2" key="3">
    <citation type="submission" date="2024-01" db="EMBL/GenBank/DDBJ databases">
        <authorList>
            <person name="Coelho M.A."/>
            <person name="David-Palma M."/>
            <person name="Shea T."/>
            <person name="Sun S."/>
            <person name="Cuomo C.A."/>
            <person name="Heitman J."/>
        </authorList>
    </citation>
    <scope>NUCLEOTIDE SEQUENCE</scope>
    <source>
        <strain evidence="2">CBS 7841</strain>
    </source>
</reference>
<feature type="compositionally biased region" description="Polar residues" evidence="1">
    <location>
        <begin position="120"/>
        <end position="135"/>
    </location>
</feature>
<dbReference type="RefSeq" id="XP_066069808.1">
    <property type="nucleotide sequence ID" value="XM_066213711.1"/>
</dbReference>
<feature type="compositionally biased region" description="Basic and acidic residues" evidence="1">
    <location>
        <begin position="517"/>
        <end position="544"/>
    </location>
</feature>
<dbReference type="EMBL" id="CP143788">
    <property type="protein sequence ID" value="WVN89108.1"/>
    <property type="molecule type" value="Genomic_DNA"/>
</dbReference>
<feature type="compositionally biased region" description="Polar residues" evidence="1">
    <location>
        <begin position="267"/>
        <end position="288"/>
    </location>
</feature>
<sequence>MTNLSPPLSILHLAPFPLDTKRRTESICSPSSSTLFIGSSAEQPSSLPPPSAFYANRRQRSTELLQNLAVLAPAAQPQWRQAKSGKSLVEEGTVEAMMVGQQQQPAQKKPGFFRRLSLVSSSPNTPLVQPSNKSQPGEAKEEIIEHMVEQLDTLEPNTRRESGKKKDRGLLKSESNVKDPTDVAEDGPLQRNKVGTTPIDALFPGTAGILSEMDSSVGPYPNFPAATPLGSYPMQPFHSQGPYSAPVQPFSVQGPYPSFPQPHVVQLSRSPSQTQQSYKPFQTSSQNRAPIHAALASNSSPPVSPPGSSTDHGGVRLSRYVSPVEHKSRMVSPSPTGHEPLRGNKVNSLRETRSDGYPQPKPIQPTARTSSRLHGDLRSSLRSKPILSPLPSLPFEMAEASKSAPVPGQLRERDKSQSGKPMITPLLVSNPRHPPPTRPPDHPNSQPDSSQRLGLTRLEGAEPISPPIPTEAPPAYSSSLVHDRCSMKSPTLVLPPGAAPPETGPGMAGQMSVARGQELEEHLLERNWKWQQSRDERHERERKKAQVTSQEQSKEQQQPQPRSMLQSESGPLLPTNGLHQSSNPLTTPPKSFTAHPILTSSSKSSPIASTRHGYMSSEKTETTQQSSSPILTEALSEASKYKMAVAASIRKDSLESNPGSLTSRKGHTTTLSVESIVSSPVGEMKRRPLPHPPGQGTPATLASIGSQRKQMNQSDRKIDGRPANLVPLQAEPRPINDASVPQDSSTHAERMSDSQSVSTKTSTITPEHFTLEQPIFQSLHFEFPHSSTLPPLVDPRKTPGSLSSTSPATQARGNQRHPTQGQEYDPANQRTMAPLTGENLPPRISSARANQRVVQPMEKLHGERQEIIFSPLGGQSDLKVSTLFEDSQNPMQHDQRQCRSGPQPSLGLPKSSSVPILPSLLPSNPLPPATLRGARPRATITFILAYPSIQATLLPYMPINSFLSLMGASDAIRKRFSGEIIGRWVLREWGMSVSKYKSREGQRSWPNLTVWEGFLESLLHDPASFSTYPHQWHPLLQHLCLSHTLIVLHLRSLSQNLFPSPAPLPFEDDLTIATHSFSFSTSQSSLITRERHRSRVNSIVGPDAVCIAGQLGRGKMPKSEKVVEIIMPEPLAAKPKEEPLMDSEFLSQPGSAGSKLRRRGSVGSFVSAATSMSFRKKSMGSSAASISDMPLYPSAAPIPSGKANLPPVSYPSAKRYNFKRHGDPQRSRTSLVESSSRPGSIFSVQSSPSMINNRLWSINSSRASFAVDRNAPPVPGFPASMPMPPPIGGGSGTRGSFSSTSEQGRSGRRSDYDGSSSVDGLSRRDLYTPSPGIKRIEPIFDKPIPFVLDRAPLLRVFVPLSEEVKRWPSSEGCAAAVKELEKCGAMRRLKLGDLVINTAIRSPRTTEHVLIYVPFTRHLLLPLSYNMASHGHLPPAINAFQFAPSYYHSFFPAPQIIYLDLTPFGQEALESLRLAYDRRDMTVASGARVSAKRYLHVAGFQIHAGQASTDPAWEGFVSLESEGTVEGKQEIERRLMGDAEGRGVLGPWEIVRDKCMVGNVWLKLVREE</sequence>
<evidence type="ECO:0000313" key="2">
    <source>
        <dbReference type="EMBL" id="WVN89108.1"/>
    </source>
</evidence>
<feature type="region of interest" description="Disordered" evidence="1">
    <location>
        <begin position="120"/>
        <end position="139"/>
    </location>
</feature>
<dbReference type="VEuPathDB" id="FungiDB:L203_03257"/>
<reference evidence="2" key="1">
    <citation type="submission" date="2016-06" db="EMBL/GenBank/DDBJ databases">
        <authorList>
            <person name="Cuomo C."/>
            <person name="Litvintseva A."/>
            <person name="Heitman J."/>
            <person name="Chen Y."/>
            <person name="Sun S."/>
            <person name="Springer D."/>
            <person name="Dromer F."/>
            <person name="Young S."/>
            <person name="Zeng Q."/>
            <person name="Chapman S."/>
            <person name="Gujja S."/>
            <person name="Saif S."/>
            <person name="Birren B."/>
        </authorList>
    </citation>
    <scope>NUCLEOTIDE SEQUENCE</scope>
    <source>
        <strain evidence="2">CBS 7841</strain>
    </source>
</reference>
<feature type="compositionally biased region" description="Polar residues" evidence="1">
    <location>
        <begin position="577"/>
        <end position="590"/>
    </location>
</feature>
<dbReference type="KEGG" id="cdep:91088534"/>
<protein>
    <submittedName>
        <fullName evidence="2">Uncharacterized protein</fullName>
    </submittedName>
</protein>